<dbReference type="GO" id="GO:0044550">
    <property type="term" value="P:secondary metabolite biosynthetic process"/>
    <property type="evidence" value="ECO:0007669"/>
    <property type="project" value="UniProtKB-ARBA"/>
</dbReference>
<dbReference type="Gene3D" id="3.40.47.10">
    <property type="match status" value="1"/>
</dbReference>
<feature type="region of interest" description="N-terminal hotdog fold" evidence="7">
    <location>
        <begin position="1301"/>
        <end position="1433"/>
    </location>
</feature>
<dbReference type="Pfam" id="PF00698">
    <property type="entry name" value="Acyl_transf_1"/>
    <property type="match status" value="1"/>
</dbReference>
<evidence type="ECO:0000259" key="10">
    <source>
        <dbReference type="PROSITE" id="PS52004"/>
    </source>
</evidence>
<feature type="domain" description="Carrier" evidence="9">
    <location>
        <begin position="1829"/>
        <end position="1908"/>
    </location>
</feature>
<feature type="region of interest" description="Disordered" evidence="8">
    <location>
        <begin position="1907"/>
        <end position="1977"/>
    </location>
</feature>
<dbReference type="SUPFAM" id="SSF51905">
    <property type="entry name" value="FAD/NAD(P)-binding domain"/>
    <property type="match status" value="1"/>
</dbReference>
<dbReference type="InterPro" id="IPR049900">
    <property type="entry name" value="PKS_mFAS_DH"/>
</dbReference>
<dbReference type="SMART" id="SM00823">
    <property type="entry name" value="PKS_PP"/>
    <property type="match status" value="2"/>
</dbReference>
<feature type="domain" description="Ketosynthase family 3 (KS3)" evidence="10">
    <location>
        <begin position="378"/>
        <end position="812"/>
    </location>
</feature>
<dbReference type="SUPFAM" id="SSF47336">
    <property type="entry name" value="ACP-like"/>
    <property type="match status" value="2"/>
</dbReference>
<feature type="active site" description="Proton donor; for dehydratase activity" evidence="7">
    <location>
        <position position="1520"/>
    </location>
</feature>
<dbReference type="PROSITE" id="PS00606">
    <property type="entry name" value="KS3_1"/>
    <property type="match status" value="1"/>
</dbReference>
<feature type="compositionally biased region" description="Low complexity" evidence="8">
    <location>
        <begin position="1942"/>
        <end position="1960"/>
    </location>
</feature>
<dbReference type="Pfam" id="PF22621">
    <property type="entry name" value="CurL-like_PKS_C"/>
    <property type="match status" value="1"/>
</dbReference>
<dbReference type="PANTHER" id="PTHR43775">
    <property type="entry name" value="FATTY ACID SYNTHASE"/>
    <property type="match status" value="1"/>
</dbReference>
<protein>
    <submittedName>
        <fullName evidence="12">Polyketide synthase</fullName>
    </submittedName>
</protein>
<evidence type="ECO:0000256" key="3">
    <source>
        <dbReference type="ARBA" id="ARBA00022630"/>
    </source>
</evidence>
<dbReference type="Gene3D" id="3.10.129.110">
    <property type="entry name" value="Polyketide synthase dehydratase"/>
    <property type="match status" value="1"/>
</dbReference>
<dbReference type="NCBIfam" id="TIGR04532">
    <property type="entry name" value="PT_fungal_PKS"/>
    <property type="match status" value="1"/>
</dbReference>
<feature type="domain" description="PKS/mFAS DH" evidence="11">
    <location>
        <begin position="1301"/>
        <end position="1607"/>
    </location>
</feature>
<dbReference type="PROSITE" id="PS00012">
    <property type="entry name" value="PHOSPHOPANTETHEINE"/>
    <property type="match status" value="2"/>
</dbReference>
<dbReference type="GO" id="GO:0016491">
    <property type="term" value="F:oxidoreductase activity"/>
    <property type="evidence" value="ECO:0007669"/>
    <property type="project" value="UniProtKB-KW"/>
</dbReference>
<dbReference type="InterPro" id="IPR001227">
    <property type="entry name" value="Ac_transferase_dom_sf"/>
</dbReference>
<evidence type="ECO:0000256" key="2">
    <source>
        <dbReference type="ARBA" id="ARBA00022553"/>
    </source>
</evidence>
<keyword evidence="4" id="KW-0808">Transferase</keyword>
<dbReference type="InterPro" id="IPR018201">
    <property type="entry name" value="Ketoacyl_synth_AS"/>
</dbReference>
<dbReference type="InterPro" id="IPR050091">
    <property type="entry name" value="PKS_NRPS_Biosynth_Enz"/>
</dbReference>
<dbReference type="Gene3D" id="1.10.1200.10">
    <property type="entry name" value="ACP-like"/>
    <property type="match status" value="2"/>
</dbReference>
<evidence type="ECO:0000259" key="11">
    <source>
        <dbReference type="PROSITE" id="PS52019"/>
    </source>
</evidence>
<feature type="region of interest" description="Disordered" evidence="8">
    <location>
        <begin position="355"/>
        <end position="378"/>
    </location>
</feature>
<evidence type="ECO:0000259" key="9">
    <source>
        <dbReference type="PROSITE" id="PS50075"/>
    </source>
</evidence>
<dbReference type="InterPro" id="IPR020841">
    <property type="entry name" value="PKS_Beta-ketoAc_synthase_dom"/>
</dbReference>
<dbReference type="Pfam" id="PF16073">
    <property type="entry name" value="SAT"/>
    <property type="match status" value="1"/>
</dbReference>
<dbReference type="InterPro" id="IPR009081">
    <property type="entry name" value="PP-bd_ACP"/>
</dbReference>
<dbReference type="InterPro" id="IPR014031">
    <property type="entry name" value="Ketoacyl_synth_C"/>
</dbReference>
<dbReference type="InterPro" id="IPR016035">
    <property type="entry name" value="Acyl_Trfase/lysoPLipase"/>
</dbReference>
<dbReference type="InterPro" id="IPR016039">
    <property type="entry name" value="Thiolase-like"/>
</dbReference>
<dbReference type="Gene3D" id="3.30.70.3290">
    <property type="match status" value="1"/>
</dbReference>
<dbReference type="SUPFAM" id="SSF52151">
    <property type="entry name" value="FabD/lysophospholipase-like"/>
    <property type="match status" value="1"/>
</dbReference>
<dbReference type="FunFam" id="3.10.129.110:FF:000001">
    <property type="entry name" value="Sterigmatocystin biosynthesis polyketide synthase"/>
    <property type="match status" value="1"/>
</dbReference>
<keyword evidence="1" id="KW-0596">Phosphopantetheine</keyword>
<dbReference type="Pfam" id="PF14765">
    <property type="entry name" value="PS-DH"/>
    <property type="match status" value="1"/>
</dbReference>
<dbReference type="GO" id="GO:0005886">
    <property type="term" value="C:plasma membrane"/>
    <property type="evidence" value="ECO:0007669"/>
    <property type="project" value="TreeGrafter"/>
</dbReference>
<dbReference type="Pfam" id="PF02801">
    <property type="entry name" value="Ketoacyl-synt_C"/>
    <property type="match status" value="1"/>
</dbReference>
<evidence type="ECO:0000256" key="7">
    <source>
        <dbReference type="PROSITE-ProRule" id="PRU01363"/>
    </source>
</evidence>
<organism evidence="12">
    <name type="scientific">Cladonia metacorallifera</name>
    <name type="common">Lichen-forming fungus</name>
    <dbReference type="NCBI Taxonomy" id="195773"/>
    <lineage>
        <taxon>Eukaryota</taxon>
        <taxon>Fungi</taxon>
        <taxon>Dikarya</taxon>
        <taxon>Ascomycota</taxon>
        <taxon>Pezizomycotina</taxon>
        <taxon>Lecanoromycetes</taxon>
        <taxon>OSLEUM clade</taxon>
        <taxon>Lecanoromycetidae</taxon>
        <taxon>Lecanorales</taxon>
        <taxon>Lecanorineae</taxon>
        <taxon>Cladoniaceae</taxon>
        <taxon>Cladonia</taxon>
    </lineage>
</organism>
<evidence type="ECO:0000256" key="8">
    <source>
        <dbReference type="SAM" id="MobiDB-lite"/>
    </source>
</evidence>
<dbReference type="SMART" id="SM00825">
    <property type="entry name" value="PKS_KS"/>
    <property type="match status" value="1"/>
</dbReference>
<sequence length="2859" mass="310437">MSELCHIYLFGDDTFDYSKALCDLVHSNNDPLVISFFEKTYAALHAEIRVLPHHQRQECGRFANFSELAAHALAGTLHPSLEQALACAYQLASFISEHSQNRTYPKASTSHVIGLCTGSLAAAAVCSSTTVSNLLPAAVHSVVVAFRTGLCAVEVGRAISPEGGFTGHWSVLCPHLRLEEAYGAIKAFSEVTHLPVTSQPFVSAHSDSGATISGPPSTLLAMRRSQFFTNTNTIPLSIKAPYHAPHLFSDDDVEMILSTTLPDCWAAQLAAIPTISSATGESIWAGDFRSLLRAAVNDILLKPLRWDMLSQRLASIAGSLRGVPVILHQVAVSADGAVRAALKQGGHDARLILDQSRSTPHATAKMESGSSSTGRPDKSKIAVIGVSGRFPDAEDLQSFWDLLYEGRDVHKVVPPLRWDAKTHVDPTGKSKNTSATPFGCWLDHPEVFDAKFFNISPREAPQIDPAQRLALLTAYEAIEQAGIVPGATSSTQKDRVGVFFGVTSNDWMETNSAQNIDAYFIPGGNRAFIPGRINYFFNFSGPSFSVDTACSSSLASMHTACNALWRGEIDTAIAGGTNVLTNPDFTAGLDKGHFLSRTGNCKTFDDDADGYCRGEGVATVILKRLEDALADGDPIQAVILGAYTNHSAEAESITRPHIGAQKDIFHKVLDSAGVDPCDVGYVEMHGTGTQAGDGAEFRSVVDTFAPENTRVKRSVEQPLYVGSAKANIGHGEAASGVVSLAKLLLMMKNNTIPPHCGIKSKINHTFPKDLEKRQVFIANKPTPWKRPNNGVRKVFLNNFSAAGGNTALLLEDAPIQTFGETHDRRSCHLVAVSAKCATSLQGNASALLTYLDNIRPDELYSLSWTTTACRIHHQHRIMVYGDNIEQIKAGLRRAYEAKEGASRPKSAPKVIFAFTGQGTAYPGMAKQLFEKCGSFRTDINRFDLIARNLGFSSFKPFLTATGEDSSEYSPAVSQLAIVCLEMALARLWMCWGIQPHSAVGHSLGEYAALNVAGVLSDSDTIYLVGKRAQLLQEHCLPGTHSMLAIRASLQKIEKALAGKKFEVACINSPEDVVISGSSEEIQDAQQLLAALGVKTSVLNIPYAFHSAQVDPVLPDFEQAAHGVSFNAPAIPVISPLQASLVRQSGVFGPSYLSRHCRKAVDMLGAIRAAQESSVITDKSLILEIGPQPVVSAMVKATVPQVQALPSLRRKIDTWEVIAQTISTLYSSGADILWREYHRDFKSPHKVLQLPTYKWDLKPYWMQYVNDWSLRKGDPLLLQQVPVQKAAQAEPTFPKLESTTIHRIVEEAIHDNQGKIVVESDISRADLNPMVQGHKVNGVPLCTPSVYADIALSLGAYLQNRYWPQVKSRGVVVSEMVIEKALIAAPRGPQLLRTAVDLIGNTNSAKCCFLTVDASGKKKAQHAKCNIRFADPGEVQNLQRQVPTLKARIESLRKDLATGKTYIFNKPMIYKMVATLADFDPKYRALDEIVLDSSTMQASSVANFAGIKEEGEFHTNPAYIDALSQSAGFVMNANDRSNLDVEVFVNHGWESFQLFAELSPKKSYQTHVAMSESSGKMWRGDIVILDGEKVVALFKGIALQGVARRLLHYILSTESTAQSGSSDLKDAVKAAKPVPKATQQPGETQKPSKMPEALNRHTAKPNSPQIPVAPKVELPAAERNPPTAQQPLIAMDHGSAKLITNVLQIVSEESGIATEELLDDSVLCDIGIDSLLGLMISSRFRDELAVDIDSATLLSQATIGEMKELLAPTQSGAVSSNATEIAPIISSDGKEDNRSSNESLIASHTSDWAENKQESPSIPHLEFDTKGASSNVEGLFSRVLQIISEETGLEMNEFTDDTVFTDAGVDSLLSLMISSRLRDELDIEFSSDGELFSSCHTVGGLKTWLKASISTPEGDTPGENTPTHDTPGDSTPQDGAETETFHAASSFASSDSLASKGSDGSFKNDNDTSDTSSEEHYVEIPKPSIASRRATSIILQGRPWMSSRTLFLFPDGAGSASSYANLPKIHSDIAVIGLNCPYVRHPQEMTCPLDELIERYLDEVKRRQPHGPYNFGGWSAGGILAYRATQILIQGGEEVENLVLIDSPEPKGLDRLPQRFYDHCNTIGVFGKTMPGLSTSPPAHLFAHFNATIEVLHAYNATPLPAGRLKKVLIIWATDSVMDGIDLPKLPPGPDDTEGMKFLTENRTDFTAQGWKTLFPGVVVNVERSQGAHHFSMMGLPPYCLPPSGVEPACASGNAVTFGSSLRLVAPRDIKEKERKLKGQNRTAWFLGIRYPGETFTICIVTEDLFETKQDAMDAIPTECTVLVVGGGPGGSYTASALAREGISTVLLEADIFPRYHVGESMVASIRHFLRFIDLDSTFNEHGFVRKTGAAFKLNNQRDAYTDFVVSAGPDSYAWNVVRSEADNLIFQHAGKSGAKIFDGVKVTAIEWKPLEGQDTLNGDLTSHVNPGRPVSATWARKDGRSGEIKFDYLVDASGRAGIVSTKYLKNRSFNQDLKNVANWGYWKGAISYGVGTPKEGQPFFEALQDGSGWAWFIPLHNGTTSVGVVMNQSMSTDKKRAASLSSSEFYQESIKEARGVAHLLSEAELATDIKHASDWSYSASTYGNPYLRIIGDAGAFIDPYFSSGVHLALSGALSAAVTICASIRGDTDEETAWKWHSNGVTERYTRFLLVVLGATKQIRHKDAPVLNESNEDGFDRAFSIIRPVIQGTADVRDAQIPQKDISKAVDFTYNAVQGKDAEKPTTTNGTATNADQKDWQDVGKEAFSTDEARVLKMVKATFADYFTVDAFDGMVAKLERGKLGLVKSGGRMEPMLEDKMDDNNEKQPVIEMTPMPAPIAAGV</sequence>
<dbReference type="InterPro" id="IPR036736">
    <property type="entry name" value="ACP-like_sf"/>
</dbReference>
<dbReference type="Gene3D" id="3.40.366.10">
    <property type="entry name" value="Malonyl-Coenzyme A Acyl Carrier Protein, domain 2"/>
    <property type="match status" value="2"/>
</dbReference>
<dbReference type="Pfam" id="PF00975">
    <property type="entry name" value="Thioesterase"/>
    <property type="match status" value="1"/>
</dbReference>
<keyword evidence="5" id="KW-0274">FAD</keyword>
<dbReference type="PRINTS" id="PR00420">
    <property type="entry name" value="RNGMNOXGNASE"/>
</dbReference>
<dbReference type="InterPro" id="IPR002938">
    <property type="entry name" value="FAD-bd"/>
</dbReference>
<dbReference type="EMBL" id="MN317164">
    <property type="protein sequence ID" value="QIX11498.1"/>
    <property type="molecule type" value="Genomic_DNA"/>
</dbReference>
<dbReference type="PROSITE" id="PS52004">
    <property type="entry name" value="KS3_2"/>
    <property type="match status" value="1"/>
</dbReference>
<keyword evidence="3" id="KW-0285">Flavoprotein</keyword>
<dbReference type="InterPro" id="IPR001031">
    <property type="entry name" value="Thioesterase"/>
</dbReference>
<accession>A0A6H0YVI5</accession>
<dbReference type="GO" id="GO:0031177">
    <property type="term" value="F:phosphopantetheine binding"/>
    <property type="evidence" value="ECO:0007669"/>
    <property type="project" value="InterPro"/>
</dbReference>
<dbReference type="InterPro" id="IPR014043">
    <property type="entry name" value="Acyl_transferase_dom"/>
</dbReference>
<dbReference type="PROSITE" id="PS50075">
    <property type="entry name" value="CARRIER"/>
    <property type="match status" value="2"/>
</dbReference>
<dbReference type="GO" id="GO:0004312">
    <property type="term" value="F:fatty acid synthase activity"/>
    <property type="evidence" value="ECO:0007669"/>
    <property type="project" value="TreeGrafter"/>
</dbReference>
<dbReference type="InterPro" id="IPR014030">
    <property type="entry name" value="Ketoacyl_synth_N"/>
</dbReference>
<proteinExistence type="predicted"/>
<dbReference type="Pfam" id="PF01494">
    <property type="entry name" value="FAD_binding_3"/>
    <property type="match status" value="1"/>
</dbReference>
<gene>
    <name evidence="12" type="primary">PKS29</name>
</gene>
<evidence type="ECO:0000256" key="5">
    <source>
        <dbReference type="ARBA" id="ARBA00022827"/>
    </source>
</evidence>
<dbReference type="InterPro" id="IPR032088">
    <property type="entry name" value="SAT"/>
</dbReference>
<dbReference type="InterPro" id="IPR029058">
    <property type="entry name" value="AB_hydrolase_fold"/>
</dbReference>
<dbReference type="SMART" id="SM00827">
    <property type="entry name" value="PKS_AT"/>
    <property type="match status" value="1"/>
</dbReference>
<feature type="compositionally biased region" description="Polar residues" evidence="8">
    <location>
        <begin position="1907"/>
        <end position="1932"/>
    </location>
</feature>
<evidence type="ECO:0000256" key="4">
    <source>
        <dbReference type="ARBA" id="ARBA00022679"/>
    </source>
</evidence>
<dbReference type="GO" id="GO:0005737">
    <property type="term" value="C:cytoplasm"/>
    <property type="evidence" value="ECO:0007669"/>
    <property type="project" value="TreeGrafter"/>
</dbReference>
<dbReference type="GO" id="GO:0004315">
    <property type="term" value="F:3-oxoacyl-[acyl-carrier-protein] synthase activity"/>
    <property type="evidence" value="ECO:0007669"/>
    <property type="project" value="InterPro"/>
</dbReference>
<dbReference type="InterPro" id="IPR020806">
    <property type="entry name" value="PKS_PP-bd"/>
</dbReference>
<dbReference type="SUPFAM" id="SSF55048">
    <property type="entry name" value="Probable ACP-binding domain of malonyl-CoA ACP transacylase"/>
    <property type="match status" value="1"/>
</dbReference>
<feature type="active site" description="Proton acceptor; for dehydratase activity" evidence="7">
    <location>
        <position position="1333"/>
    </location>
</feature>
<dbReference type="PANTHER" id="PTHR43775:SF40">
    <property type="entry name" value="NORSOLORINIC ACID SYNTHASE STCA"/>
    <property type="match status" value="1"/>
</dbReference>
<dbReference type="SUPFAM" id="SSF53474">
    <property type="entry name" value="alpha/beta-Hydrolases"/>
    <property type="match status" value="1"/>
</dbReference>
<dbReference type="FunFam" id="3.40.366.10:FF:000002">
    <property type="entry name" value="Probable polyketide synthase 2"/>
    <property type="match status" value="1"/>
</dbReference>
<dbReference type="InterPro" id="IPR030918">
    <property type="entry name" value="PT_fungal_PKS"/>
</dbReference>
<keyword evidence="2" id="KW-0597">Phosphoprotein</keyword>
<dbReference type="SUPFAM" id="SSF53901">
    <property type="entry name" value="Thiolase-like"/>
    <property type="match status" value="1"/>
</dbReference>
<dbReference type="InterPro" id="IPR016036">
    <property type="entry name" value="Malonyl_transacylase_ACP-bd"/>
</dbReference>
<feature type="region of interest" description="C-terminal hotdog fold" evidence="7">
    <location>
        <begin position="1456"/>
        <end position="1607"/>
    </location>
</feature>
<dbReference type="InterPro" id="IPR042104">
    <property type="entry name" value="PKS_dehydratase_sf"/>
</dbReference>
<feature type="compositionally biased region" description="Polar residues" evidence="8">
    <location>
        <begin position="1637"/>
        <end position="1646"/>
    </location>
</feature>
<keyword evidence="6" id="KW-0560">Oxidoreductase</keyword>
<dbReference type="Pfam" id="PF00109">
    <property type="entry name" value="ketoacyl-synt"/>
    <property type="match status" value="1"/>
</dbReference>
<reference evidence="12" key="1">
    <citation type="submission" date="2019-08" db="EMBL/GenBank/DDBJ databases">
        <title>Exogenous carbon and light sources induced a secondary metabolite, cristazarin, in a lichen-forming fungus Cladonia metacorallifera.</title>
        <authorList>
            <person name="Kim J.A."/>
            <person name="Kim S."/>
            <person name="Park S.-Y."/>
            <person name="Hur J.-S."/>
        </authorList>
    </citation>
    <scope>NUCLEOTIDE SEQUENCE</scope>
</reference>
<dbReference type="Gene3D" id="3.50.50.60">
    <property type="entry name" value="FAD/NAD(P)-binding domain"/>
    <property type="match status" value="1"/>
</dbReference>
<dbReference type="CDD" id="cd00833">
    <property type="entry name" value="PKS"/>
    <property type="match status" value="1"/>
</dbReference>
<dbReference type="InterPro" id="IPR049551">
    <property type="entry name" value="PKS_DH_C"/>
</dbReference>
<dbReference type="FunFam" id="3.40.47.10:FF:000031">
    <property type="entry name" value="Sterigmatocystin biosynthesis polyketide synthase"/>
    <property type="match status" value="1"/>
</dbReference>
<evidence type="ECO:0000313" key="12">
    <source>
        <dbReference type="EMBL" id="QIX11498.1"/>
    </source>
</evidence>
<feature type="domain" description="Carrier" evidence="9">
    <location>
        <begin position="1695"/>
        <end position="1769"/>
    </location>
</feature>
<dbReference type="Pfam" id="PF00550">
    <property type="entry name" value="PP-binding"/>
    <property type="match status" value="2"/>
</dbReference>
<dbReference type="Gene3D" id="3.40.50.1820">
    <property type="entry name" value="alpha/beta hydrolase"/>
    <property type="match status" value="1"/>
</dbReference>
<dbReference type="InterPro" id="IPR006162">
    <property type="entry name" value="Ppantetheine_attach_site"/>
</dbReference>
<dbReference type="GO" id="GO:0006633">
    <property type="term" value="P:fatty acid biosynthetic process"/>
    <property type="evidence" value="ECO:0007669"/>
    <property type="project" value="InterPro"/>
</dbReference>
<evidence type="ECO:0000256" key="1">
    <source>
        <dbReference type="ARBA" id="ARBA00022450"/>
    </source>
</evidence>
<feature type="region of interest" description="Disordered" evidence="8">
    <location>
        <begin position="1620"/>
        <end position="1666"/>
    </location>
</feature>
<evidence type="ECO:0000256" key="6">
    <source>
        <dbReference type="ARBA" id="ARBA00023002"/>
    </source>
</evidence>
<dbReference type="InterPro" id="IPR036188">
    <property type="entry name" value="FAD/NAD-bd_sf"/>
</dbReference>
<dbReference type="GO" id="GO:0071949">
    <property type="term" value="F:FAD binding"/>
    <property type="evidence" value="ECO:0007669"/>
    <property type="project" value="InterPro"/>
</dbReference>
<name>A0A6H0YVI5_CLAME</name>
<dbReference type="PROSITE" id="PS52019">
    <property type="entry name" value="PKS_MFAS_DH"/>
    <property type="match status" value="1"/>
</dbReference>